<name>A0A3L6R4L3_PANMI</name>
<accession>A0A3L6R4L3</accession>
<dbReference type="EMBL" id="PQIB02000010">
    <property type="protein sequence ID" value="RLM94235.1"/>
    <property type="molecule type" value="Genomic_DNA"/>
</dbReference>
<evidence type="ECO:0000256" key="1">
    <source>
        <dbReference type="SAM" id="SignalP"/>
    </source>
</evidence>
<keyword evidence="3" id="KW-1185">Reference proteome</keyword>
<evidence type="ECO:0000313" key="2">
    <source>
        <dbReference type="EMBL" id="RLM94235.1"/>
    </source>
</evidence>
<comment type="caution">
    <text evidence="2">The sequence shown here is derived from an EMBL/GenBank/DDBJ whole genome shotgun (WGS) entry which is preliminary data.</text>
</comment>
<dbReference type="AlphaFoldDB" id="A0A3L6R4L3"/>
<evidence type="ECO:0008006" key="4">
    <source>
        <dbReference type="Google" id="ProtNLM"/>
    </source>
</evidence>
<proteinExistence type="predicted"/>
<reference evidence="3" key="1">
    <citation type="journal article" date="2019" name="Nat. Commun.">
        <title>The genome of broomcorn millet.</title>
        <authorList>
            <person name="Zou C."/>
            <person name="Miki D."/>
            <person name="Li D."/>
            <person name="Tang Q."/>
            <person name="Xiao L."/>
            <person name="Rajput S."/>
            <person name="Deng P."/>
            <person name="Jia W."/>
            <person name="Huang R."/>
            <person name="Zhang M."/>
            <person name="Sun Y."/>
            <person name="Hu J."/>
            <person name="Fu X."/>
            <person name="Schnable P.S."/>
            <person name="Li F."/>
            <person name="Zhang H."/>
            <person name="Feng B."/>
            <person name="Zhu X."/>
            <person name="Liu R."/>
            <person name="Schnable J.C."/>
            <person name="Zhu J.-K."/>
            <person name="Zhang H."/>
        </authorList>
    </citation>
    <scope>NUCLEOTIDE SEQUENCE [LARGE SCALE GENOMIC DNA]</scope>
</reference>
<protein>
    <recommendedName>
        <fullName evidence="4">Secreted protein</fullName>
    </recommendedName>
</protein>
<gene>
    <name evidence="2" type="ORF">C2845_PM08G07100</name>
</gene>
<evidence type="ECO:0000313" key="3">
    <source>
        <dbReference type="Proteomes" id="UP000275267"/>
    </source>
</evidence>
<feature type="signal peptide" evidence="1">
    <location>
        <begin position="1"/>
        <end position="24"/>
    </location>
</feature>
<keyword evidence="1" id="KW-0732">Signal</keyword>
<feature type="chain" id="PRO_5018011644" description="Secreted protein" evidence="1">
    <location>
        <begin position="25"/>
        <end position="69"/>
    </location>
</feature>
<sequence length="69" mass="7560">MSKFSSSLPVMMAIILVVAAVVSSSVVHGSEARAQADWPCFVRWRRPSVSIYCTPALLVVHASMDRPWA</sequence>
<organism evidence="2 3">
    <name type="scientific">Panicum miliaceum</name>
    <name type="common">Proso millet</name>
    <name type="synonym">Broomcorn millet</name>
    <dbReference type="NCBI Taxonomy" id="4540"/>
    <lineage>
        <taxon>Eukaryota</taxon>
        <taxon>Viridiplantae</taxon>
        <taxon>Streptophyta</taxon>
        <taxon>Embryophyta</taxon>
        <taxon>Tracheophyta</taxon>
        <taxon>Spermatophyta</taxon>
        <taxon>Magnoliopsida</taxon>
        <taxon>Liliopsida</taxon>
        <taxon>Poales</taxon>
        <taxon>Poaceae</taxon>
        <taxon>PACMAD clade</taxon>
        <taxon>Panicoideae</taxon>
        <taxon>Panicodae</taxon>
        <taxon>Paniceae</taxon>
        <taxon>Panicinae</taxon>
        <taxon>Panicum</taxon>
        <taxon>Panicum sect. Panicum</taxon>
    </lineage>
</organism>
<dbReference type="Proteomes" id="UP000275267">
    <property type="component" value="Unassembled WGS sequence"/>
</dbReference>